<reference evidence="2 3" key="1">
    <citation type="journal article" date="2015" name="Genome Biol. Evol.">
        <title>Comparative Genomics of a Bacterivorous Green Alga Reveals Evolutionary Causalities and Consequences of Phago-Mixotrophic Mode of Nutrition.</title>
        <authorList>
            <person name="Burns J.A."/>
            <person name="Paasch A."/>
            <person name="Narechania A."/>
            <person name="Kim E."/>
        </authorList>
    </citation>
    <scope>NUCLEOTIDE SEQUENCE [LARGE SCALE GENOMIC DNA]</scope>
    <source>
        <strain evidence="2 3">PLY_AMNH</strain>
    </source>
</reference>
<feature type="compositionally biased region" description="Polar residues" evidence="1">
    <location>
        <begin position="49"/>
        <end position="61"/>
    </location>
</feature>
<sequence length="233" mass="25631">MFKSSQRTQKRGKRVSRVAAINIGLVLSAFAFLLVRRLRGEPEMGSGSSGIWNEDSVSNQEAAEDGQELSLSFSDSAETGESTAPHLDTADAGIANGDILEQSTQILQQLTSSQEEDTLGADRGSLKKISADPYFSAEGEEQKQVECKVDKAMHHKDKLAFFEANPQCNFLNSCEAELPAVSNTTGVNPIHSTYIFRYDDTIKYSHMAMIERLPDERFIAAWCAQPPLPSETH</sequence>
<dbReference type="EMBL" id="LGRX02034185">
    <property type="protein sequence ID" value="KAK3238522.1"/>
    <property type="molecule type" value="Genomic_DNA"/>
</dbReference>
<feature type="region of interest" description="Disordered" evidence="1">
    <location>
        <begin position="42"/>
        <end position="90"/>
    </location>
</feature>
<evidence type="ECO:0000313" key="2">
    <source>
        <dbReference type="EMBL" id="KAK3238522.1"/>
    </source>
</evidence>
<evidence type="ECO:0000256" key="1">
    <source>
        <dbReference type="SAM" id="MobiDB-lite"/>
    </source>
</evidence>
<dbReference type="Proteomes" id="UP001190700">
    <property type="component" value="Unassembled WGS sequence"/>
</dbReference>
<evidence type="ECO:0000313" key="3">
    <source>
        <dbReference type="Proteomes" id="UP001190700"/>
    </source>
</evidence>
<proteinExistence type="predicted"/>
<protein>
    <submittedName>
        <fullName evidence="2">Uncharacterized protein</fullName>
    </submittedName>
</protein>
<keyword evidence="3" id="KW-1185">Reference proteome</keyword>
<comment type="caution">
    <text evidence="2">The sequence shown here is derived from an EMBL/GenBank/DDBJ whole genome shotgun (WGS) entry which is preliminary data.</text>
</comment>
<feature type="compositionally biased region" description="Polar residues" evidence="1">
    <location>
        <begin position="69"/>
        <end position="82"/>
    </location>
</feature>
<name>A0AAE0ESL7_9CHLO</name>
<accession>A0AAE0ESL7</accession>
<dbReference type="AlphaFoldDB" id="A0AAE0ESL7"/>
<gene>
    <name evidence="2" type="ORF">CYMTET_51475</name>
</gene>
<organism evidence="2 3">
    <name type="scientific">Cymbomonas tetramitiformis</name>
    <dbReference type="NCBI Taxonomy" id="36881"/>
    <lineage>
        <taxon>Eukaryota</taxon>
        <taxon>Viridiplantae</taxon>
        <taxon>Chlorophyta</taxon>
        <taxon>Pyramimonadophyceae</taxon>
        <taxon>Pyramimonadales</taxon>
        <taxon>Pyramimonadaceae</taxon>
        <taxon>Cymbomonas</taxon>
    </lineage>
</organism>